<dbReference type="Pfam" id="PF00953">
    <property type="entry name" value="Glycos_transf_4"/>
    <property type="match status" value="1"/>
</dbReference>
<dbReference type="GO" id="GO:0016780">
    <property type="term" value="F:phosphotransferase activity, for other substituted phosphate groups"/>
    <property type="evidence" value="ECO:0007669"/>
    <property type="project" value="InterPro"/>
</dbReference>
<dbReference type="PROSITE" id="PS01348">
    <property type="entry name" value="MRAY_2"/>
    <property type="match status" value="1"/>
</dbReference>
<feature type="transmembrane region" description="Helical" evidence="8">
    <location>
        <begin position="181"/>
        <end position="199"/>
    </location>
</feature>
<dbReference type="GO" id="GO:0046872">
    <property type="term" value="F:metal ion binding"/>
    <property type="evidence" value="ECO:0007669"/>
    <property type="project" value="UniProtKB-KW"/>
</dbReference>
<accession>A5G4P4</accession>
<dbReference type="GO" id="GO:0044038">
    <property type="term" value="P:cell wall macromolecule biosynthetic process"/>
    <property type="evidence" value="ECO:0007669"/>
    <property type="project" value="TreeGrafter"/>
</dbReference>
<evidence type="ECO:0000256" key="4">
    <source>
        <dbReference type="ARBA" id="ARBA00022692"/>
    </source>
</evidence>
<evidence type="ECO:0000256" key="5">
    <source>
        <dbReference type="ARBA" id="ARBA00022989"/>
    </source>
</evidence>
<dbReference type="GO" id="GO:0071555">
    <property type="term" value="P:cell wall organization"/>
    <property type="evidence" value="ECO:0007669"/>
    <property type="project" value="TreeGrafter"/>
</dbReference>
<protein>
    <submittedName>
        <fullName evidence="9">Glycosyl transferase, family 4</fullName>
    </submittedName>
</protein>
<feature type="transmembrane region" description="Helical" evidence="8">
    <location>
        <begin position="69"/>
        <end position="86"/>
    </location>
</feature>
<dbReference type="AlphaFoldDB" id="A5G4P4"/>
<feature type="transmembrane region" description="Helical" evidence="8">
    <location>
        <begin position="386"/>
        <end position="404"/>
    </location>
</feature>
<proteinExistence type="predicted"/>
<evidence type="ECO:0000256" key="8">
    <source>
        <dbReference type="SAM" id="Phobius"/>
    </source>
</evidence>
<feature type="transmembrane region" description="Helical" evidence="8">
    <location>
        <begin position="286"/>
        <end position="304"/>
    </location>
</feature>
<dbReference type="PANTHER" id="PTHR22926:SF3">
    <property type="entry name" value="UNDECAPRENYL-PHOSPHATE ALPHA-N-ACETYLGLUCOSAMINYL 1-PHOSPHATE TRANSFERASE"/>
    <property type="match status" value="1"/>
</dbReference>
<evidence type="ECO:0000256" key="1">
    <source>
        <dbReference type="ARBA" id="ARBA00004651"/>
    </source>
</evidence>
<feature type="transmembrane region" description="Helical" evidence="8">
    <location>
        <begin position="237"/>
        <end position="255"/>
    </location>
</feature>
<name>A5G4P4_GEOUR</name>
<comment type="cofactor">
    <cofactor evidence="7">
        <name>Mg(2+)</name>
        <dbReference type="ChEBI" id="CHEBI:18420"/>
    </cofactor>
</comment>
<evidence type="ECO:0000313" key="10">
    <source>
        <dbReference type="Proteomes" id="UP000006695"/>
    </source>
</evidence>
<feature type="transmembrane region" description="Helical" evidence="8">
    <location>
        <begin position="157"/>
        <end position="175"/>
    </location>
</feature>
<dbReference type="InterPro" id="IPR000715">
    <property type="entry name" value="Glycosyl_transferase_4"/>
</dbReference>
<keyword evidence="4 8" id="KW-0812">Transmembrane</keyword>
<keyword evidence="3 9" id="KW-0808">Transferase</keyword>
<feature type="transmembrane region" description="Helical" evidence="8">
    <location>
        <begin position="497"/>
        <end position="518"/>
    </location>
</feature>
<sequence length="542" mass="60020">MIFLSTLLMSVLITIALIPVFSRLAISANVVDIPNERKVHTIPVPRIGGVAMALGAFAPILYWNRAGSFVQAYLFGAGVLVVFGLIDDFRELSPRIKFAGQFIAALIAVFWGGVTISSLGMLFSDNLLLPGWLAVPLTVIAIVGVTNAINLSDGLDGLAGGICLLSFCCISYLAYLVGNGQIGLIALSLAGVIFGFLRFNTHPASIFMGDAGSQFLGYSAIVLALSLTQGNTPLSPLLPLIILGFPVLDTLTVMLTRMVQRRSPFAPDKNHFHHNLMALGLRHPEAVLVIYLFQVILVVSAYYFRFYPDWLLLCGYLLFSLGILAAFHHAGKTGWRIKRYDLFDIVIVGRLRKLRDDGVIIRYAFRIFEFGVPLLLLFTCMLPREVPTYISRAALIFAVVILLARSINKELMASLLRFTLYLLIPFSVFLSDRSLPQWLDGSALRLYNASFAVFALLIIIVSKFTRRREGFKNTPLDFLILFIAVLVPNLPDQHFQNYHLGLVAAKIIMLYFSYEVLLAELRWRVDKVALVTVLSLVVLAVG</sequence>
<evidence type="ECO:0000256" key="3">
    <source>
        <dbReference type="ARBA" id="ARBA00022679"/>
    </source>
</evidence>
<dbReference type="InterPro" id="IPR018480">
    <property type="entry name" value="PNAcMuramoyl-5peptid_Trfase_CS"/>
</dbReference>
<reference evidence="9 10" key="1">
    <citation type="submission" date="2007-05" db="EMBL/GenBank/DDBJ databases">
        <title>Complete sequence of Geobacter uraniireducens Rf4.</title>
        <authorList>
            <consortium name="US DOE Joint Genome Institute"/>
            <person name="Copeland A."/>
            <person name="Lucas S."/>
            <person name="Lapidus A."/>
            <person name="Barry K."/>
            <person name="Detter J.C."/>
            <person name="Glavina del Rio T."/>
            <person name="Hammon N."/>
            <person name="Israni S."/>
            <person name="Dalin E."/>
            <person name="Tice H."/>
            <person name="Pitluck S."/>
            <person name="Chertkov O."/>
            <person name="Brettin T."/>
            <person name="Bruce D."/>
            <person name="Han C."/>
            <person name="Schmutz J."/>
            <person name="Larimer F."/>
            <person name="Land M."/>
            <person name="Hauser L."/>
            <person name="Kyrpides N."/>
            <person name="Mikhailova N."/>
            <person name="Shelobolina E."/>
            <person name="Aklujkar M."/>
            <person name="Lovley D."/>
            <person name="Richardson P."/>
        </authorList>
    </citation>
    <scope>NUCLEOTIDE SEQUENCE [LARGE SCALE GENOMIC DNA]</scope>
    <source>
        <strain evidence="9 10">Rf4</strain>
    </source>
</reference>
<gene>
    <name evidence="9" type="ordered locus">Gura_2584</name>
</gene>
<organism evidence="9 10">
    <name type="scientific">Geotalea uraniireducens (strain Rf4)</name>
    <name type="common">Geobacter uraniireducens</name>
    <dbReference type="NCBI Taxonomy" id="351605"/>
    <lineage>
        <taxon>Bacteria</taxon>
        <taxon>Pseudomonadati</taxon>
        <taxon>Thermodesulfobacteriota</taxon>
        <taxon>Desulfuromonadia</taxon>
        <taxon>Geobacterales</taxon>
        <taxon>Geobacteraceae</taxon>
        <taxon>Geotalea</taxon>
    </lineage>
</organism>
<dbReference type="STRING" id="351605.Gura_2584"/>
<feature type="transmembrane region" description="Helical" evidence="8">
    <location>
        <begin position="310"/>
        <end position="330"/>
    </location>
</feature>
<dbReference type="GO" id="GO:0005886">
    <property type="term" value="C:plasma membrane"/>
    <property type="evidence" value="ECO:0007669"/>
    <property type="project" value="UniProtKB-SubCell"/>
</dbReference>
<dbReference type="OrthoDB" id="9783652at2"/>
<dbReference type="GO" id="GO:0009103">
    <property type="term" value="P:lipopolysaccharide biosynthetic process"/>
    <property type="evidence" value="ECO:0007669"/>
    <property type="project" value="TreeGrafter"/>
</dbReference>
<evidence type="ECO:0000256" key="2">
    <source>
        <dbReference type="ARBA" id="ARBA00022475"/>
    </source>
</evidence>
<keyword evidence="7" id="KW-0460">Magnesium</keyword>
<feature type="transmembrane region" description="Helical" evidence="8">
    <location>
        <begin position="6"/>
        <end position="26"/>
    </location>
</feature>
<evidence type="ECO:0000256" key="6">
    <source>
        <dbReference type="ARBA" id="ARBA00023136"/>
    </source>
</evidence>
<keyword evidence="7" id="KW-0479">Metal-binding</keyword>
<feature type="transmembrane region" description="Helical" evidence="8">
    <location>
        <begin position="442"/>
        <end position="462"/>
    </location>
</feature>
<dbReference type="HOGENOM" id="CLU_023982_7_0_7"/>
<feature type="transmembrane region" description="Helical" evidence="8">
    <location>
        <begin position="129"/>
        <end position="150"/>
    </location>
</feature>
<comment type="subcellular location">
    <subcellularLocation>
        <location evidence="1">Cell membrane</location>
        <topology evidence="1">Multi-pass membrane protein</topology>
    </subcellularLocation>
</comment>
<keyword evidence="6 8" id="KW-0472">Membrane</keyword>
<keyword evidence="2" id="KW-1003">Cell membrane</keyword>
<dbReference type="PANTHER" id="PTHR22926">
    <property type="entry name" value="PHOSPHO-N-ACETYLMURAMOYL-PENTAPEPTIDE-TRANSFERASE"/>
    <property type="match status" value="1"/>
</dbReference>
<dbReference type="KEGG" id="gur:Gura_2584"/>
<feature type="transmembrane region" description="Helical" evidence="8">
    <location>
        <begin position="474"/>
        <end position="491"/>
    </location>
</feature>
<dbReference type="RefSeq" id="WP_011939440.1">
    <property type="nucleotide sequence ID" value="NC_009483.1"/>
</dbReference>
<keyword evidence="10" id="KW-1185">Reference proteome</keyword>
<keyword evidence="5 8" id="KW-1133">Transmembrane helix</keyword>
<feature type="transmembrane region" description="Helical" evidence="8">
    <location>
        <begin position="360"/>
        <end position="380"/>
    </location>
</feature>
<dbReference type="CDD" id="cd06853">
    <property type="entry name" value="GT_WecA_like"/>
    <property type="match status" value="1"/>
</dbReference>
<feature type="binding site" evidence="7">
    <location>
        <position position="210"/>
    </location>
    <ligand>
        <name>Mg(2+)</name>
        <dbReference type="ChEBI" id="CHEBI:18420"/>
    </ligand>
</feature>
<evidence type="ECO:0000256" key="7">
    <source>
        <dbReference type="PIRSR" id="PIRSR600715-1"/>
    </source>
</evidence>
<feature type="transmembrane region" description="Helical" evidence="8">
    <location>
        <begin position="98"/>
        <end position="123"/>
    </location>
</feature>
<dbReference type="Proteomes" id="UP000006695">
    <property type="component" value="Chromosome"/>
</dbReference>
<dbReference type="EMBL" id="CP000698">
    <property type="protein sequence ID" value="ABQ26762.1"/>
    <property type="molecule type" value="Genomic_DNA"/>
</dbReference>
<feature type="transmembrane region" description="Helical" evidence="8">
    <location>
        <begin position="411"/>
        <end position="430"/>
    </location>
</feature>
<feature type="binding site" evidence="7">
    <location>
        <position position="150"/>
    </location>
    <ligand>
        <name>Mg(2+)</name>
        <dbReference type="ChEBI" id="CHEBI:18420"/>
    </ligand>
</feature>
<evidence type="ECO:0000313" key="9">
    <source>
        <dbReference type="EMBL" id="ABQ26762.1"/>
    </source>
</evidence>
<feature type="transmembrane region" description="Helical" evidence="8">
    <location>
        <begin position="47"/>
        <end position="63"/>
    </location>
</feature>